<organism evidence="2 3">
    <name type="scientific">Orchesella dallaii</name>
    <dbReference type="NCBI Taxonomy" id="48710"/>
    <lineage>
        <taxon>Eukaryota</taxon>
        <taxon>Metazoa</taxon>
        <taxon>Ecdysozoa</taxon>
        <taxon>Arthropoda</taxon>
        <taxon>Hexapoda</taxon>
        <taxon>Collembola</taxon>
        <taxon>Entomobryomorpha</taxon>
        <taxon>Entomobryoidea</taxon>
        <taxon>Orchesellidae</taxon>
        <taxon>Orchesellinae</taxon>
        <taxon>Orchesella</taxon>
    </lineage>
</organism>
<proteinExistence type="predicted"/>
<feature type="transmembrane region" description="Helical" evidence="1">
    <location>
        <begin position="7"/>
        <end position="25"/>
    </location>
</feature>
<keyword evidence="1" id="KW-0812">Transmembrane</keyword>
<evidence type="ECO:0000313" key="3">
    <source>
        <dbReference type="Proteomes" id="UP001642540"/>
    </source>
</evidence>
<protein>
    <submittedName>
        <fullName evidence="2">Uncharacterized protein</fullName>
    </submittedName>
</protein>
<feature type="transmembrane region" description="Helical" evidence="1">
    <location>
        <begin position="61"/>
        <end position="85"/>
    </location>
</feature>
<sequence length="187" mass="21369">MNWKAAGIILTVAGLTVLIISIIVLRDGILHQNAKWEMHNSPYLRHGYDIFWEQFKFDEDILIVISSLSILVGTVQFFLPFMFCCLNQNGMKRNIQLWIGTNLVLALVATACFTLSMIYDIASVGMKGPDHLGRLSALYDSWTYTNGIAYVVIIFCDMVVLYLTTMMMGRWSCSLSNRERHEHSNLY</sequence>
<reference evidence="2 3" key="1">
    <citation type="submission" date="2024-08" db="EMBL/GenBank/DDBJ databases">
        <authorList>
            <person name="Cucini C."/>
            <person name="Frati F."/>
        </authorList>
    </citation>
    <scope>NUCLEOTIDE SEQUENCE [LARGE SCALE GENOMIC DNA]</scope>
</reference>
<gene>
    <name evidence="2" type="ORF">ODALV1_LOCUS11405</name>
</gene>
<keyword evidence="3" id="KW-1185">Reference proteome</keyword>
<dbReference type="Proteomes" id="UP001642540">
    <property type="component" value="Unassembled WGS sequence"/>
</dbReference>
<name>A0ABP1QIA8_9HEXA</name>
<comment type="caution">
    <text evidence="2">The sequence shown here is derived from an EMBL/GenBank/DDBJ whole genome shotgun (WGS) entry which is preliminary data.</text>
</comment>
<accession>A0ABP1QIA8</accession>
<dbReference type="EMBL" id="CAXLJM020000034">
    <property type="protein sequence ID" value="CAL8103287.1"/>
    <property type="molecule type" value="Genomic_DNA"/>
</dbReference>
<evidence type="ECO:0000313" key="2">
    <source>
        <dbReference type="EMBL" id="CAL8103287.1"/>
    </source>
</evidence>
<feature type="transmembrane region" description="Helical" evidence="1">
    <location>
        <begin position="97"/>
        <end position="122"/>
    </location>
</feature>
<evidence type="ECO:0000256" key="1">
    <source>
        <dbReference type="SAM" id="Phobius"/>
    </source>
</evidence>
<feature type="transmembrane region" description="Helical" evidence="1">
    <location>
        <begin position="142"/>
        <end position="163"/>
    </location>
</feature>
<keyword evidence="1" id="KW-1133">Transmembrane helix</keyword>
<keyword evidence="1" id="KW-0472">Membrane</keyword>